<dbReference type="Proteomes" id="UP000234327">
    <property type="component" value="Unassembled WGS sequence"/>
</dbReference>
<organism evidence="2 3">
    <name type="scientific">Brevibacterium aurantiacum</name>
    <dbReference type="NCBI Taxonomy" id="273384"/>
    <lineage>
        <taxon>Bacteria</taxon>
        <taxon>Bacillati</taxon>
        <taxon>Actinomycetota</taxon>
        <taxon>Actinomycetes</taxon>
        <taxon>Micrococcales</taxon>
        <taxon>Brevibacteriaceae</taxon>
        <taxon>Brevibacterium</taxon>
    </lineage>
</organism>
<evidence type="ECO:0000313" key="3">
    <source>
        <dbReference type="Proteomes" id="UP000234327"/>
    </source>
</evidence>
<evidence type="ECO:0000256" key="1">
    <source>
        <dbReference type="SAM" id="MobiDB-lite"/>
    </source>
</evidence>
<sequence>MFTEGSRTHAFVSAVSSAIIHSTIAATCESTESMAGRGAVSGGTTRPISVHECVTASTPHQLYHNAGTLSGDAEMPGGWDNSSKAESSGAV</sequence>
<gene>
    <name evidence="2" type="ORF">BAURA63_02596</name>
</gene>
<dbReference type="AlphaFoldDB" id="A0A2H1JSN3"/>
<reference evidence="2 3" key="1">
    <citation type="submission" date="2017-03" db="EMBL/GenBank/DDBJ databases">
        <authorList>
            <person name="Afonso C.L."/>
            <person name="Miller P.J."/>
            <person name="Scott M.A."/>
            <person name="Spackman E."/>
            <person name="Goraichik I."/>
            <person name="Dimitrov K.M."/>
            <person name="Suarez D.L."/>
            <person name="Swayne D.E."/>
        </authorList>
    </citation>
    <scope>NUCLEOTIDE SEQUENCE [LARGE SCALE GENOMIC DNA]</scope>
    <source>
        <strain evidence="3">6(3)</strain>
    </source>
</reference>
<feature type="region of interest" description="Disordered" evidence="1">
    <location>
        <begin position="65"/>
        <end position="91"/>
    </location>
</feature>
<evidence type="ECO:0000313" key="2">
    <source>
        <dbReference type="EMBL" id="SMX90507.1"/>
    </source>
</evidence>
<proteinExistence type="predicted"/>
<feature type="compositionally biased region" description="Polar residues" evidence="1">
    <location>
        <begin position="80"/>
        <end position="91"/>
    </location>
</feature>
<accession>A0A2H1JSN3</accession>
<protein>
    <submittedName>
        <fullName evidence="2">Uncharacterized protein</fullName>
    </submittedName>
</protein>
<dbReference type="EMBL" id="FXYZ01000011">
    <property type="protein sequence ID" value="SMX90507.1"/>
    <property type="molecule type" value="Genomic_DNA"/>
</dbReference>
<name>A0A2H1JSN3_BREAU</name>